<reference evidence="3 4" key="1">
    <citation type="submission" date="2013-03" db="EMBL/GenBank/DDBJ databases">
        <title>The Genome Sequence of Exophiala aquamarina CBS 119918.</title>
        <authorList>
            <consortium name="The Broad Institute Genomics Platform"/>
            <person name="Cuomo C."/>
            <person name="de Hoog S."/>
            <person name="Gorbushina A."/>
            <person name="Walker B."/>
            <person name="Young S.K."/>
            <person name="Zeng Q."/>
            <person name="Gargeya S."/>
            <person name="Fitzgerald M."/>
            <person name="Haas B."/>
            <person name="Abouelleil A."/>
            <person name="Allen A.W."/>
            <person name="Alvarado L."/>
            <person name="Arachchi H.M."/>
            <person name="Berlin A.M."/>
            <person name="Chapman S.B."/>
            <person name="Gainer-Dewar J."/>
            <person name="Goldberg J."/>
            <person name="Griggs A."/>
            <person name="Gujja S."/>
            <person name="Hansen M."/>
            <person name="Howarth C."/>
            <person name="Imamovic A."/>
            <person name="Ireland A."/>
            <person name="Larimer J."/>
            <person name="McCowan C."/>
            <person name="Murphy C."/>
            <person name="Pearson M."/>
            <person name="Poon T.W."/>
            <person name="Priest M."/>
            <person name="Roberts A."/>
            <person name="Saif S."/>
            <person name="Shea T."/>
            <person name="Sisk P."/>
            <person name="Sykes S."/>
            <person name="Wortman J."/>
            <person name="Nusbaum C."/>
            <person name="Birren B."/>
        </authorList>
    </citation>
    <scope>NUCLEOTIDE SEQUENCE [LARGE SCALE GENOMIC DNA]</scope>
    <source>
        <strain evidence="3 4">CBS 119918</strain>
    </source>
</reference>
<dbReference type="RefSeq" id="XP_013265290.1">
    <property type="nucleotide sequence ID" value="XM_013409836.1"/>
</dbReference>
<evidence type="ECO:0000313" key="4">
    <source>
        <dbReference type="Proteomes" id="UP000027920"/>
    </source>
</evidence>
<name>A0A072Q467_9EURO</name>
<dbReference type="AlphaFoldDB" id="A0A072Q467"/>
<sequence>MVFMPQLLGEGRNSDVLRSVVNRTISTTVWPHLVRADAVNTRQVPLRVKIPSWTATASAALLIVASVLAPLGLYDDIVPGESRLVEFQYVKDPGPWGRVTMPRPDVKFNRYCESGLVINCPGQYQGVYMNETEPGHWESVETDDTSTINTTIPANFTTMFTSATSERGNTISGLFDIQYRRWKFDQNGIIDKGEPFVRGASQNIGMMVAQDSILLTEGLIVDMRDTPGIGFRNHTIPVGLDHGGLWSEDITWIEPVTQCADTNLSIEMSVENTKESFTDNTTFYIVDRGAFIGLDASALESPPWNDNQTLDLFGRAHKAARMHNVFVASSLNISLPLDEATEAVPKILVEDDSSAPAMMFSESSFDSILKGALSGVGGMPPAIPSQYSAGNASVPVLSHYPDGIKRLLALNYSAVAQVCRGYYELGTTDNDWRANNITYPAVQCGFLLGAPLQMSNENLSVPAYTGISARQRNLYICASGVRASIKTVDFRYNGTGGEFANLNVLQIKDKVYPNKQSQPLWASEHSYDKVMRFDPLWGIVDSRYETMGYKDGFYTLRAEKLWLATSPFLTLNFGETEGSDSLAGASGFNRRLGNLYGGLSDLGDADYSGQYDYTMLERWQRLSRDNASAAQIPSLIMTNGLAGGLVGTKTSISTKYVQWPASLAVDDTASGLPQASITEYKRVIHYNLRYAIPAFVILAILLLVFLWAAAIILSSRSILLDLQNMYNQTSTGRLATKLLQPGGSNPKEPTRKWVKKDGRLPLGFGQITDHEKDRFCEVVDDSPEVRAHPDSPSVPVGGDLGTQKTMSTGTAK</sequence>
<keyword evidence="2" id="KW-0812">Transmembrane</keyword>
<evidence type="ECO:0000256" key="1">
    <source>
        <dbReference type="SAM" id="MobiDB-lite"/>
    </source>
</evidence>
<dbReference type="OrthoDB" id="3034003at2759"/>
<comment type="caution">
    <text evidence="3">The sequence shown here is derived from an EMBL/GenBank/DDBJ whole genome shotgun (WGS) entry which is preliminary data.</text>
</comment>
<keyword evidence="2" id="KW-0472">Membrane</keyword>
<evidence type="ECO:0000256" key="2">
    <source>
        <dbReference type="SAM" id="Phobius"/>
    </source>
</evidence>
<dbReference type="Proteomes" id="UP000027920">
    <property type="component" value="Unassembled WGS sequence"/>
</dbReference>
<proteinExistence type="predicted"/>
<keyword evidence="4" id="KW-1185">Reference proteome</keyword>
<dbReference type="EMBL" id="AMGV01000001">
    <property type="protein sequence ID" value="KEF62700.1"/>
    <property type="molecule type" value="Genomic_DNA"/>
</dbReference>
<organism evidence="3 4">
    <name type="scientific">Exophiala aquamarina CBS 119918</name>
    <dbReference type="NCBI Taxonomy" id="1182545"/>
    <lineage>
        <taxon>Eukaryota</taxon>
        <taxon>Fungi</taxon>
        <taxon>Dikarya</taxon>
        <taxon>Ascomycota</taxon>
        <taxon>Pezizomycotina</taxon>
        <taxon>Eurotiomycetes</taxon>
        <taxon>Chaetothyriomycetidae</taxon>
        <taxon>Chaetothyriales</taxon>
        <taxon>Herpotrichiellaceae</taxon>
        <taxon>Exophiala</taxon>
    </lineage>
</organism>
<gene>
    <name evidence="3" type="ORF">A1O9_00673</name>
</gene>
<feature type="transmembrane region" description="Helical" evidence="2">
    <location>
        <begin position="690"/>
        <end position="713"/>
    </location>
</feature>
<accession>A0A072Q467</accession>
<feature type="compositionally biased region" description="Polar residues" evidence="1">
    <location>
        <begin position="802"/>
        <end position="812"/>
    </location>
</feature>
<feature type="region of interest" description="Disordered" evidence="1">
    <location>
        <begin position="781"/>
        <end position="812"/>
    </location>
</feature>
<dbReference type="VEuPathDB" id="FungiDB:A1O9_00673"/>
<dbReference type="GeneID" id="25275624"/>
<dbReference type="HOGENOM" id="CLU_009663_0_0_1"/>
<keyword evidence="2" id="KW-1133">Transmembrane helix</keyword>
<dbReference type="STRING" id="1182545.A0A072Q467"/>
<evidence type="ECO:0000313" key="3">
    <source>
        <dbReference type="EMBL" id="KEF62700.1"/>
    </source>
</evidence>
<protein>
    <submittedName>
        <fullName evidence="3">Uncharacterized protein</fullName>
    </submittedName>
</protein>